<evidence type="ECO:0000313" key="2">
    <source>
        <dbReference type="EMBL" id="PSR28866.1"/>
    </source>
</evidence>
<dbReference type="PANTHER" id="PTHR43798">
    <property type="entry name" value="MONOACYLGLYCEROL LIPASE"/>
    <property type="match status" value="1"/>
</dbReference>
<dbReference type="InterPro" id="IPR050266">
    <property type="entry name" value="AB_hydrolase_sf"/>
</dbReference>
<proteinExistence type="predicted"/>
<gene>
    <name evidence="2" type="ORF">C7B43_09290</name>
</gene>
<dbReference type="InterPro" id="IPR029058">
    <property type="entry name" value="AB_hydrolase_fold"/>
</dbReference>
<feature type="domain" description="AB hydrolase-1" evidence="1">
    <location>
        <begin position="19"/>
        <end position="242"/>
    </location>
</feature>
<sequence>MQTVRGITYHAFGNGEFAVLAHPSLGLGQFLFHRIRPALSREYSVVLWDPRGVGDNGHVFPTLDDWVGDTIDILRETDKPVHLMGVSLGSWVMSRVAALNPGGLVRSLTLIGTTRGFDNAEEELRSRRLQLQNMSMMEFARNYAELTLTKYALPEVKENLILEMGQVDKEKYLQAMQAFYAVRNEEVFRQVKVPTLIMVGVEDVRTPPEEADEVQKLIDGSELKALPRCGHLAVLDQPQRVIHECKYFWVHGRMADD</sequence>
<dbReference type="InterPro" id="IPR000073">
    <property type="entry name" value="AB_hydrolase_1"/>
</dbReference>
<dbReference type="EMBL" id="PXYT01000018">
    <property type="protein sequence ID" value="PSR28866.1"/>
    <property type="molecule type" value="Genomic_DNA"/>
</dbReference>
<organism evidence="2 3">
    <name type="scientific">Sulfobacillus benefaciens</name>
    <dbReference type="NCBI Taxonomy" id="453960"/>
    <lineage>
        <taxon>Bacteria</taxon>
        <taxon>Bacillati</taxon>
        <taxon>Bacillota</taxon>
        <taxon>Clostridia</taxon>
        <taxon>Eubacteriales</taxon>
        <taxon>Clostridiales Family XVII. Incertae Sedis</taxon>
        <taxon>Sulfobacillus</taxon>
    </lineage>
</organism>
<dbReference type="Pfam" id="PF12697">
    <property type="entry name" value="Abhydrolase_6"/>
    <property type="match status" value="1"/>
</dbReference>
<evidence type="ECO:0000259" key="1">
    <source>
        <dbReference type="Pfam" id="PF12697"/>
    </source>
</evidence>
<keyword evidence="2" id="KW-0378">Hydrolase</keyword>
<dbReference type="AlphaFoldDB" id="A0A2T2X335"/>
<reference evidence="2 3" key="1">
    <citation type="journal article" date="2014" name="BMC Genomics">
        <title>Comparison of environmental and isolate Sulfobacillus genomes reveals diverse carbon, sulfur, nitrogen, and hydrogen metabolisms.</title>
        <authorList>
            <person name="Justice N.B."/>
            <person name="Norman A."/>
            <person name="Brown C.T."/>
            <person name="Singh A."/>
            <person name="Thomas B.C."/>
            <person name="Banfield J.F."/>
        </authorList>
    </citation>
    <scope>NUCLEOTIDE SEQUENCE [LARGE SCALE GENOMIC DNA]</scope>
    <source>
        <strain evidence="2">AMDSBA1</strain>
    </source>
</reference>
<comment type="caution">
    <text evidence="2">The sequence shown here is derived from an EMBL/GenBank/DDBJ whole genome shotgun (WGS) entry which is preliminary data.</text>
</comment>
<protein>
    <submittedName>
        <fullName evidence="2">Alpha/beta hydrolase</fullName>
    </submittedName>
</protein>
<dbReference type="Gene3D" id="3.40.50.1820">
    <property type="entry name" value="alpha/beta hydrolase"/>
    <property type="match status" value="1"/>
</dbReference>
<dbReference type="Proteomes" id="UP000242699">
    <property type="component" value="Unassembled WGS sequence"/>
</dbReference>
<name>A0A2T2X335_9FIRM</name>
<dbReference type="GO" id="GO:0016787">
    <property type="term" value="F:hydrolase activity"/>
    <property type="evidence" value="ECO:0007669"/>
    <property type="project" value="UniProtKB-KW"/>
</dbReference>
<accession>A0A2T2X335</accession>
<dbReference type="SUPFAM" id="SSF53474">
    <property type="entry name" value="alpha/beta-Hydrolases"/>
    <property type="match status" value="1"/>
</dbReference>
<evidence type="ECO:0000313" key="3">
    <source>
        <dbReference type="Proteomes" id="UP000242699"/>
    </source>
</evidence>